<dbReference type="EMBL" id="UZAJ01013403">
    <property type="protein sequence ID" value="VDO66855.1"/>
    <property type="molecule type" value="Genomic_DNA"/>
</dbReference>
<feature type="region of interest" description="Disordered" evidence="1">
    <location>
        <begin position="1"/>
        <end position="48"/>
    </location>
</feature>
<keyword evidence="3" id="KW-1185">Reference proteome</keyword>
<dbReference type="WBParaSite" id="OFLC_0001022701-mRNA-1">
    <property type="protein sequence ID" value="OFLC_0001022701-mRNA-1"/>
    <property type="gene ID" value="OFLC_0001022701"/>
</dbReference>
<proteinExistence type="predicted"/>
<reference evidence="2 3" key="2">
    <citation type="submission" date="2018-11" db="EMBL/GenBank/DDBJ databases">
        <authorList>
            <consortium name="Pathogen Informatics"/>
        </authorList>
    </citation>
    <scope>NUCLEOTIDE SEQUENCE [LARGE SCALE GENOMIC DNA]</scope>
</reference>
<dbReference type="AlphaFoldDB" id="A0A183HRW6"/>
<feature type="compositionally biased region" description="Polar residues" evidence="1">
    <location>
        <begin position="16"/>
        <end position="25"/>
    </location>
</feature>
<dbReference type="Proteomes" id="UP000267606">
    <property type="component" value="Unassembled WGS sequence"/>
</dbReference>
<accession>A0A183HRW6</accession>
<organism evidence="4">
    <name type="scientific">Onchocerca flexuosa</name>
    <dbReference type="NCBI Taxonomy" id="387005"/>
    <lineage>
        <taxon>Eukaryota</taxon>
        <taxon>Metazoa</taxon>
        <taxon>Ecdysozoa</taxon>
        <taxon>Nematoda</taxon>
        <taxon>Chromadorea</taxon>
        <taxon>Rhabditida</taxon>
        <taxon>Spirurina</taxon>
        <taxon>Spiruromorpha</taxon>
        <taxon>Filarioidea</taxon>
        <taxon>Onchocercidae</taxon>
        <taxon>Onchocerca</taxon>
    </lineage>
</organism>
<gene>
    <name evidence="2" type="ORF">OFLC_LOCUS10230</name>
</gene>
<evidence type="ECO:0000256" key="1">
    <source>
        <dbReference type="SAM" id="MobiDB-lite"/>
    </source>
</evidence>
<name>A0A183HRW6_9BILA</name>
<reference evidence="4" key="1">
    <citation type="submission" date="2016-06" db="UniProtKB">
        <authorList>
            <consortium name="WormBaseParasite"/>
        </authorList>
    </citation>
    <scope>IDENTIFICATION</scope>
</reference>
<dbReference type="STRING" id="387005.A0A183HRW6"/>
<evidence type="ECO:0000313" key="2">
    <source>
        <dbReference type="EMBL" id="VDO66855.1"/>
    </source>
</evidence>
<sequence>MSVCMKEMDMDDEENNTSNIRTIRVQQSSSEPQQQQQQQQQQLSLSSPIRIQKDISSLQSESLIDEKENKEGSKSSHFTFRTTNGNRRIGKLLKFSTLIFLGSCVEVLYRNERRCGVVKWIDNNELIQSNRLVAVEIVSKISTNSIEKFKLRSCNSKLKLKLRILEFNL</sequence>
<evidence type="ECO:0000313" key="4">
    <source>
        <dbReference type="WBParaSite" id="OFLC_0001022701-mRNA-1"/>
    </source>
</evidence>
<evidence type="ECO:0000313" key="3">
    <source>
        <dbReference type="Proteomes" id="UP000267606"/>
    </source>
</evidence>
<protein>
    <submittedName>
        <fullName evidence="2 4">Uncharacterized protein</fullName>
    </submittedName>
</protein>
<feature type="compositionally biased region" description="Low complexity" evidence="1">
    <location>
        <begin position="26"/>
        <end position="48"/>
    </location>
</feature>